<reference evidence="1 2" key="2">
    <citation type="submission" date="2018-11" db="EMBL/GenBank/DDBJ databases">
        <authorList>
            <consortium name="Pathogen Informatics"/>
        </authorList>
    </citation>
    <scope>NUCLEOTIDE SEQUENCE [LARGE SCALE GENOMIC DNA]</scope>
</reference>
<reference evidence="3" key="1">
    <citation type="submission" date="2016-06" db="UniProtKB">
        <authorList>
            <consortium name="WormBaseParasite"/>
        </authorList>
    </citation>
    <scope>IDENTIFICATION</scope>
</reference>
<evidence type="ECO:0000313" key="3">
    <source>
        <dbReference type="WBParaSite" id="GPUH_0000441901-mRNA-1"/>
    </source>
</evidence>
<dbReference type="WBParaSite" id="GPUH_0000441901-mRNA-1">
    <property type="protein sequence ID" value="GPUH_0000441901-mRNA-1"/>
    <property type="gene ID" value="GPUH_0000441901"/>
</dbReference>
<sequence length="72" mass="8091">MVKGAALRTDDTLVSTDVTDVLPHFKNIFWKNIWPTCAGKGEGKGIIQLGIERPKISTVNVWKVFSLAIFWM</sequence>
<dbReference type="Proteomes" id="UP000271098">
    <property type="component" value="Unassembled WGS sequence"/>
</dbReference>
<proteinExistence type="predicted"/>
<evidence type="ECO:0000313" key="2">
    <source>
        <dbReference type="Proteomes" id="UP000271098"/>
    </source>
</evidence>
<keyword evidence="2" id="KW-1185">Reference proteome</keyword>
<protein>
    <submittedName>
        <fullName evidence="3">DUF362 domain-containing protein</fullName>
    </submittedName>
</protein>
<gene>
    <name evidence="1" type="ORF">GPUH_LOCUS4413</name>
</gene>
<evidence type="ECO:0000313" key="1">
    <source>
        <dbReference type="EMBL" id="VDK44702.1"/>
    </source>
</evidence>
<dbReference type="EMBL" id="UYRT01008302">
    <property type="protein sequence ID" value="VDK44702.1"/>
    <property type="molecule type" value="Genomic_DNA"/>
</dbReference>
<organism evidence="3">
    <name type="scientific">Gongylonema pulchrum</name>
    <dbReference type="NCBI Taxonomy" id="637853"/>
    <lineage>
        <taxon>Eukaryota</taxon>
        <taxon>Metazoa</taxon>
        <taxon>Ecdysozoa</taxon>
        <taxon>Nematoda</taxon>
        <taxon>Chromadorea</taxon>
        <taxon>Rhabditida</taxon>
        <taxon>Spirurina</taxon>
        <taxon>Spiruromorpha</taxon>
        <taxon>Spiruroidea</taxon>
        <taxon>Gongylonematidae</taxon>
        <taxon>Gongylonema</taxon>
    </lineage>
</organism>
<accession>A0A183D6S1</accession>
<dbReference type="AlphaFoldDB" id="A0A183D6S1"/>
<name>A0A183D6S1_9BILA</name>